<dbReference type="GO" id="GO:0042834">
    <property type="term" value="F:peptidoglycan binding"/>
    <property type="evidence" value="ECO:0007669"/>
    <property type="project" value="InterPro"/>
</dbReference>
<dbReference type="Gene3D" id="3.30.70.1070">
    <property type="entry name" value="Sporulation related repeat"/>
    <property type="match status" value="1"/>
</dbReference>
<sequence>MAKAKTKPRGANKYTPPKKSGAPGWIWLVAGIVIGGFIMFLMKLEPKQDIRNGQKPTTTATRPKDNNTNNTSVKFEFDKMLSGKEPNQPILTEEQRKKLDGDRAAALLEGRTPPVIPPTPVKPPVQANQQVNQPIPTTQPSQVAVVTPPTAPSSMNFFLQAGSYPTQTGAESIRAQILMLGQDVKVETANSNNKTWYRVLVGPYKTKDEATKAQKQLASHGFNQTLVVPRKVQ</sequence>
<dbReference type="PROSITE" id="PS51724">
    <property type="entry name" value="SPOR"/>
    <property type="match status" value="1"/>
</dbReference>
<feature type="compositionally biased region" description="Polar residues" evidence="1">
    <location>
        <begin position="54"/>
        <end position="72"/>
    </location>
</feature>
<dbReference type="SUPFAM" id="SSF110997">
    <property type="entry name" value="Sporulation related repeat"/>
    <property type="match status" value="1"/>
</dbReference>
<reference evidence="4 5" key="1">
    <citation type="submission" date="2021-01" db="EMBL/GenBank/DDBJ databases">
        <title>Entomomonas sp. F2A isolated from a house cricket (Acheta domesticus).</title>
        <authorList>
            <person name="Spergser J."/>
            <person name="Busse H.-J."/>
        </authorList>
    </citation>
    <scope>NUCLEOTIDE SEQUENCE [LARGE SCALE GENOMIC DNA]</scope>
    <source>
        <strain evidence="4 5">F2A</strain>
    </source>
</reference>
<dbReference type="GO" id="GO:0032153">
    <property type="term" value="C:cell division site"/>
    <property type="evidence" value="ECO:0007669"/>
    <property type="project" value="TreeGrafter"/>
</dbReference>
<dbReference type="KEGG" id="eaz:JHT90_12925"/>
<dbReference type="GO" id="GO:0030428">
    <property type="term" value="C:cell septum"/>
    <property type="evidence" value="ECO:0007669"/>
    <property type="project" value="TreeGrafter"/>
</dbReference>
<dbReference type="InterPro" id="IPR052521">
    <property type="entry name" value="Cell_div_SPOR-domain"/>
</dbReference>
<evidence type="ECO:0000256" key="1">
    <source>
        <dbReference type="SAM" id="MobiDB-lite"/>
    </source>
</evidence>
<dbReference type="AlphaFoldDB" id="A0A974NEG1"/>
<protein>
    <submittedName>
        <fullName evidence="4">SPOR domain-containing protein</fullName>
    </submittedName>
</protein>
<feature type="region of interest" description="Disordered" evidence="1">
    <location>
        <begin position="80"/>
        <end position="99"/>
    </location>
</feature>
<dbReference type="GO" id="GO:0032506">
    <property type="term" value="P:cytokinetic process"/>
    <property type="evidence" value="ECO:0007669"/>
    <property type="project" value="TreeGrafter"/>
</dbReference>
<evidence type="ECO:0000259" key="3">
    <source>
        <dbReference type="PROSITE" id="PS51724"/>
    </source>
</evidence>
<dbReference type="InterPro" id="IPR007730">
    <property type="entry name" value="SPOR-like_dom"/>
</dbReference>
<dbReference type="PANTHER" id="PTHR38687:SF1">
    <property type="entry name" value="CELL DIVISION PROTEIN DEDD"/>
    <property type="match status" value="1"/>
</dbReference>
<accession>A0A974NEG1</accession>
<organism evidence="4 5">
    <name type="scientific">Entomomonas asaccharolytica</name>
    <dbReference type="NCBI Taxonomy" id="2785331"/>
    <lineage>
        <taxon>Bacteria</taxon>
        <taxon>Pseudomonadati</taxon>
        <taxon>Pseudomonadota</taxon>
        <taxon>Gammaproteobacteria</taxon>
        <taxon>Pseudomonadales</taxon>
        <taxon>Pseudomonadaceae</taxon>
        <taxon>Entomomonas</taxon>
    </lineage>
</organism>
<proteinExistence type="predicted"/>
<evidence type="ECO:0000256" key="2">
    <source>
        <dbReference type="SAM" id="Phobius"/>
    </source>
</evidence>
<feature type="region of interest" description="Disordered" evidence="1">
    <location>
        <begin position="50"/>
        <end position="72"/>
    </location>
</feature>
<feature type="domain" description="SPOR" evidence="3">
    <location>
        <begin position="151"/>
        <end position="230"/>
    </location>
</feature>
<keyword evidence="5" id="KW-1185">Reference proteome</keyword>
<keyword evidence="2" id="KW-0812">Transmembrane</keyword>
<evidence type="ECO:0000313" key="5">
    <source>
        <dbReference type="Proteomes" id="UP000595278"/>
    </source>
</evidence>
<evidence type="ECO:0000313" key="4">
    <source>
        <dbReference type="EMBL" id="QQP85271.1"/>
    </source>
</evidence>
<keyword evidence="2" id="KW-0472">Membrane</keyword>
<dbReference type="PANTHER" id="PTHR38687">
    <property type="entry name" value="CELL DIVISION PROTEIN DEDD-RELATED"/>
    <property type="match status" value="1"/>
</dbReference>
<gene>
    <name evidence="4" type="ORF">JHT90_12925</name>
</gene>
<feature type="transmembrane region" description="Helical" evidence="2">
    <location>
        <begin position="24"/>
        <end position="42"/>
    </location>
</feature>
<dbReference type="Proteomes" id="UP000595278">
    <property type="component" value="Chromosome"/>
</dbReference>
<keyword evidence="2" id="KW-1133">Transmembrane helix</keyword>
<dbReference type="InterPro" id="IPR036680">
    <property type="entry name" value="SPOR-like_sf"/>
</dbReference>
<dbReference type="Pfam" id="PF05036">
    <property type="entry name" value="SPOR"/>
    <property type="match status" value="1"/>
</dbReference>
<dbReference type="EMBL" id="CP067393">
    <property type="protein sequence ID" value="QQP85271.1"/>
    <property type="molecule type" value="Genomic_DNA"/>
</dbReference>
<dbReference type="RefSeq" id="WP_201091680.1">
    <property type="nucleotide sequence ID" value="NZ_CP067393.1"/>
</dbReference>
<name>A0A974NEG1_9GAMM</name>